<accession>W7BL74</accession>
<feature type="transmembrane region" description="Helical" evidence="1">
    <location>
        <begin position="6"/>
        <end position="24"/>
    </location>
</feature>
<evidence type="ECO:0000313" key="2">
    <source>
        <dbReference type="EMBL" id="EUJ23781.1"/>
    </source>
</evidence>
<keyword evidence="3" id="KW-1185">Reference proteome</keyword>
<comment type="caution">
    <text evidence="2">The sequence shown here is derived from an EMBL/GenBank/DDBJ whole genome shotgun (WGS) entry which is preliminary data.</text>
</comment>
<evidence type="ECO:0000313" key="3">
    <source>
        <dbReference type="Proteomes" id="UP000019253"/>
    </source>
</evidence>
<gene>
    <name evidence="2" type="ORF">PGRAN_06724</name>
</gene>
<name>W7BL74_9LIST</name>
<dbReference type="Proteomes" id="UP000019253">
    <property type="component" value="Unassembled WGS sequence"/>
</dbReference>
<protein>
    <submittedName>
        <fullName evidence="2">Uncharacterized protein</fullName>
    </submittedName>
</protein>
<keyword evidence="1" id="KW-0812">Transmembrane</keyword>
<evidence type="ECO:0000256" key="1">
    <source>
        <dbReference type="SAM" id="Phobius"/>
    </source>
</evidence>
<proteinExistence type="predicted"/>
<dbReference type="RefSeq" id="WP_036065929.1">
    <property type="nucleotide sequence ID" value="NZ_AODD01000007.1"/>
</dbReference>
<sequence>MKKIVIVVGILIITIGGTLMYLSHMNYWPFQGDKVTGVPDGEIKNVRSQPSSDELSMLLAASGEVDYNVKAKTMDVYFDVYKRDTRVRHERVTAQAGEKAAQMNSRFVWGIPGSDMFAPSEIRVIMRNVQESYAQNTFVIPKGIFGKENGDSARTQPFEDGKIKMGEKYILQLWEFNKKYEAGDSNDPFSKEFLKEREQTVILYMVFN</sequence>
<organism evidence="2 3">
    <name type="scientific">Listeria grandensis FSL F6-0971</name>
    <dbReference type="NCBI Taxonomy" id="1265819"/>
    <lineage>
        <taxon>Bacteria</taxon>
        <taxon>Bacillati</taxon>
        <taxon>Bacillota</taxon>
        <taxon>Bacilli</taxon>
        <taxon>Bacillales</taxon>
        <taxon>Listeriaceae</taxon>
        <taxon>Listeria</taxon>
    </lineage>
</organism>
<keyword evidence="1" id="KW-1133">Transmembrane helix</keyword>
<dbReference type="OrthoDB" id="2361332at2"/>
<dbReference type="PATRIC" id="fig|1265819.5.peg.1345"/>
<dbReference type="AlphaFoldDB" id="W7BL74"/>
<dbReference type="EMBL" id="AODD01000007">
    <property type="protein sequence ID" value="EUJ23781.1"/>
    <property type="molecule type" value="Genomic_DNA"/>
</dbReference>
<keyword evidence="1" id="KW-0472">Membrane</keyword>
<reference evidence="2 3" key="1">
    <citation type="journal article" date="2014" name="Int. J. Syst. Evol. Microbiol.">
        <title>Listeria floridensis sp. nov., Listeria aquatica sp. nov., Listeria cornellensis sp. nov., Listeria riparia sp. nov. and Listeria grandensis sp. nov., from agricultural and natural environments.</title>
        <authorList>
            <person name="den Bakker H.C."/>
            <person name="Warchocki S."/>
            <person name="Wright E.M."/>
            <person name="Allred A.F."/>
            <person name="Ahlstrom C."/>
            <person name="Manuel C.S."/>
            <person name="Stasiewicz M.J."/>
            <person name="Burrell A."/>
            <person name="Roof S."/>
            <person name="Strawn L."/>
            <person name="Fortes E.D."/>
            <person name="Nightingale K.K."/>
            <person name="Kephart D."/>
            <person name="Wiedmann M."/>
        </authorList>
    </citation>
    <scope>NUCLEOTIDE SEQUENCE [LARGE SCALE GENOMIC DNA]</scope>
    <source>
        <strain evidence="3">FSL F6-971</strain>
    </source>
</reference>